<dbReference type="InterPro" id="IPR012337">
    <property type="entry name" value="RNaseH-like_sf"/>
</dbReference>
<gene>
    <name evidence="1" type="ORF">AWB78_08015</name>
</gene>
<dbReference type="EMBL" id="FCOX02000111">
    <property type="protein sequence ID" value="SAL06334.1"/>
    <property type="molecule type" value="Genomic_DNA"/>
</dbReference>
<dbReference type="SUPFAM" id="SSF53098">
    <property type="entry name" value="Ribonuclease H-like"/>
    <property type="match status" value="1"/>
</dbReference>
<evidence type="ECO:0000313" key="2">
    <source>
        <dbReference type="Proteomes" id="UP000071859"/>
    </source>
</evidence>
<accession>A0A158EHP2</accession>
<dbReference type="AlphaFoldDB" id="A0A158EHP2"/>
<name>A0A158EHP2_9BURK</name>
<dbReference type="Gene3D" id="3.90.350.10">
    <property type="entry name" value="Transposase Inhibitor Protein From Tn5, Chain A, domain 1"/>
    <property type="match status" value="1"/>
</dbReference>
<proteinExistence type="predicted"/>
<comment type="caution">
    <text evidence="1">The sequence shown here is derived from an EMBL/GenBank/DDBJ whole genome shotgun (WGS) entry which is preliminary data.</text>
</comment>
<protein>
    <submittedName>
        <fullName evidence="1">Uncharacterized protein</fullName>
    </submittedName>
</protein>
<organism evidence="1 2">
    <name type="scientific">Caballeronia calidae</name>
    <dbReference type="NCBI Taxonomy" id="1777139"/>
    <lineage>
        <taxon>Bacteria</taxon>
        <taxon>Pseudomonadati</taxon>
        <taxon>Pseudomonadota</taxon>
        <taxon>Betaproteobacteria</taxon>
        <taxon>Burkholderiales</taxon>
        <taxon>Burkholderiaceae</taxon>
        <taxon>Caballeronia</taxon>
    </lineage>
</organism>
<keyword evidence="2" id="KW-1185">Reference proteome</keyword>
<evidence type="ECO:0000313" key="1">
    <source>
        <dbReference type="EMBL" id="SAL06334.1"/>
    </source>
</evidence>
<sequence length="124" mass="13814">MELILIIVLTHLTFLSFPTISANRLPRLTPPPLARSHGFHHASGTTRLSDVPSANTLVRWVNENASSLSYEVQRGMYLHPTYAVTPDREPLGVVDAWMWAREPPAGCERGTGRHQGECAVDREL</sequence>
<reference evidence="1" key="1">
    <citation type="submission" date="2016-01" db="EMBL/GenBank/DDBJ databases">
        <authorList>
            <person name="Peeters C."/>
        </authorList>
    </citation>
    <scope>NUCLEOTIDE SEQUENCE</scope>
    <source>
        <strain evidence="1">LMG 29321</strain>
    </source>
</reference>
<dbReference type="Proteomes" id="UP000071859">
    <property type="component" value="Unassembled WGS sequence"/>
</dbReference>